<dbReference type="PIRSF" id="PIRSF000441">
    <property type="entry name" value="CysE"/>
    <property type="match status" value="1"/>
</dbReference>
<evidence type="ECO:0000256" key="10">
    <source>
        <dbReference type="PIRNR" id="PIRNR000441"/>
    </source>
</evidence>
<dbReference type="NCBIfam" id="NF041874">
    <property type="entry name" value="EPS_EpsC"/>
    <property type="match status" value="1"/>
</dbReference>
<dbReference type="InterPro" id="IPR053376">
    <property type="entry name" value="Serine_acetyltransferase"/>
</dbReference>
<evidence type="ECO:0000313" key="12">
    <source>
        <dbReference type="EMBL" id="MBL0402981.1"/>
    </source>
</evidence>
<comment type="pathway">
    <text evidence="1">Amino-acid biosynthesis; L-cysteine biosynthesis; L-cysteine from L-serine: step 1/2.</text>
</comment>
<evidence type="ECO:0000259" key="11">
    <source>
        <dbReference type="SMART" id="SM00971"/>
    </source>
</evidence>
<dbReference type="GO" id="GO:0009001">
    <property type="term" value="F:serine O-acetyltransferase activity"/>
    <property type="evidence" value="ECO:0007669"/>
    <property type="project" value="UniProtKB-EC"/>
</dbReference>
<dbReference type="InterPro" id="IPR010493">
    <property type="entry name" value="Ser_AcTrfase_N"/>
</dbReference>
<dbReference type="InterPro" id="IPR001451">
    <property type="entry name" value="Hexapep"/>
</dbReference>
<evidence type="ECO:0000256" key="5">
    <source>
        <dbReference type="ARBA" id="ARBA00022605"/>
    </source>
</evidence>
<dbReference type="EMBL" id="JAEQMY010000003">
    <property type="protein sequence ID" value="MBL0402981.1"/>
    <property type="molecule type" value="Genomic_DNA"/>
</dbReference>
<evidence type="ECO:0000256" key="8">
    <source>
        <dbReference type="ARBA" id="ARBA00023315"/>
    </source>
</evidence>
<evidence type="ECO:0000256" key="6">
    <source>
        <dbReference type="ARBA" id="ARBA00022679"/>
    </source>
</evidence>
<keyword evidence="8 10" id="KW-0012">Acyltransferase</keyword>
<organism evidence="12 13">
    <name type="scientific">Microvirga aerilata</name>
    <dbReference type="NCBI Taxonomy" id="670292"/>
    <lineage>
        <taxon>Bacteria</taxon>
        <taxon>Pseudomonadati</taxon>
        <taxon>Pseudomonadota</taxon>
        <taxon>Alphaproteobacteria</taxon>
        <taxon>Hyphomicrobiales</taxon>
        <taxon>Methylobacteriaceae</taxon>
        <taxon>Microvirga</taxon>
    </lineage>
</organism>
<feature type="domain" description="Serine acetyltransferase N-terminal" evidence="11">
    <location>
        <begin position="21"/>
        <end position="125"/>
    </location>
</feature>
<evidence type="ECO:0000256" key="3">
    <source>
        <dbReference type="ARBA" id="ARBA00013266"/>
    </source>
</evidence>
<dbReference type="SUPFAM" id="SSF51161">
    <property type="entry name" value="Trimeric LpxA-like enzymes"/>
    <property type="match status" value="1"/>
</dbReference>
<keyword evidence="13" id="KW-1185">Reference proteome</keyword>
<dbReference type="RefSeq" id="WP_202055834.1">
    <property type="nucleotide sequence ID" value="NZ_JAEQMY010000003.1"/>
</dbReference>
<dbReference type="InterPro" id="IPR011004">
    <property type="entry name" value="Trimer_LpxA-like_sf"/>
</dbReference>
<evidence type="ECO:0000256" key="7">
    <source>
        <dbReference type="ARBA" id="ARBA00022737"/>
    </source>
</evidence>
<dbReference type="AlphaFoldDB" id="A0A936Z5U7"/>
<evidence type="ECO:0000256" key="4">
    <source>
        <dbReference type="ARBA" id="ARBA00018522"/>
    </source>
</evidence>
<evidence type="ECO:0000313" key="13">
    <source>
        <dbReference type="Proteomes" id="UP000605848"/>
    </source>
</evidence>
<dbReference type="FunFam" id="2.160.10.10:FF:000002">
    <property type="entry name" value="Serine acetyltransferase"/>
    <property type="match status" value="1"/>
</dbReference>
<dbReference type="CDD" id="cd03354">
    <property type="entry name" value="LbH_SAT"/>
    <property type="match status" value="1"/>
</dbReference>
<name>A0A936Z5U7_9HYPH</name>
<dbReference type="Pfam" id="PF00132">
    <property type="entry name" value="Hexapep"/>
    <property type="match status" value="1"/>
</dbReference>
<comment type="caution">
    <text evidence="12">The sequence shown here is derived from an EMBL/GenBank/DDBJ whole genome shotgun (WGS) entry which is preliminary data.</text>
</comment>
<comment type="catalytic activity">
    <reaction evidence="9 10">
        <text>L-serine + acetyl-CoA = O-acetyl-L-serine + CoA</text>
        <dbReference type="Rhea" id="RHEA:24560"/>
        <dbReference type="ChEBI" id="CHEBI:33384"/>
        <dbReference type="ChEBI" id="CHEBI:57287"/>
        <dbReference type="ChEBI" id="CHEBI:57288"/>
        <dbReference type="ChEBI" id="CHEBI:58340"/>
        <dbReference type="EC" id="2.3.1.30"/>
    </reaction>
</comment>
<dbReference type="PANTHER" id="PTHR42811">
    <property type="entry name" value="SERINE ACETYLTRANSFERASE"/>
    <property type="match status" value="1"/>
</dbReference>
<dbReference type="Pfam" id="PF06426">
    <property type="entry name" value="SATase_N"/>
    <property type="match status" value="1"/>
</dbReference>
<comment type="similarity">
    <text evidence="2 10">Belongs to the transferase hexapeptide repeat family.</text>
</comment>
<dbReference type="InterPro" id="IPR045304">
    <property type="entry name" value="LbH_SAT"/>
</dbReference>
<dbReference type="SMART" id="SM00971">
    <property type="entry name" value="SATase_N"/>
    <property type="match status" value="1"/>
</dbReference>
<dbReference type="PROSITE" id="PS00101">
    <property type="entry name" value="HEXAPEP_TRANSFERASES"/>
    <property type="match status" value="1"/>
</dbReference>
<dbReference type="GO" id="GO:0006535">
    <property type="term" value="P:cysteine biosynthetic process from serine"/>
    <property type="evidence" value="ECO:0007669"/>
    <property type="project" value="InterPro"/>
</dbReference>
<dbReference type="InterPro" id="IPR018357">
    <property type="entry name" value="Hexapep_transf_CS"/>
</dbReference>
<keyword evidence="5" id="KW-0028">Amino-acid biosynthesis</keyword>
<keyword evidence="6 10" id="KW-0808">Transferase</keyword>
<dbReference type="Gene3D" id="1.10.3130.10">
    <property type="entry name" value="serine acetyltransferase, domain 1"/>
    <property type="match status" value="1"/>
</dbReference>
<evidence type="ECO:0000256" key="9">
    <source>
        <dbReference type="ARBA" id="ARBA00049486"/>
    </source>
</evidence>
<protein>
    <recommendedName>
        <fullName evidence="4 10">Serine acetyltransferase</fullName>
        <ecNumber evidence="3 10">2.3.1.30</ecNumber>
    </recommendedName>
</protein>
<dbReference type="Gene3D" id="2.160.10.10">
    <property type="entry name" value="Hexapeptide repeat proteins"/>
    <property type="match status" value="1"/>
</dbReference>
<dbReference type="GO" id="GO:0005737">
    <property type="term" value="C:cytoplasm"/>
    <property type="evidence" value="ECO:0007669"/>
    <property type="project" value="InterPro"/>
</dbReference>
<keyword evidence="7" id="KW-0677">Repeat</keyword>
<evidence type="ECO:0000256" key="2">
    <source>
        <dbReference type="ARBA" id="ARBA00007274"/>
    </source>
</evidence>
<gene>
    <name evidence="12" type="primary">cysE</name>
    <name evidence="12" type="ORF">JKG68_03270</name>
</gene>
<dbReference type="EC" id="2.3.1.30" evidence="3 10"/>
<dbReference type="NCBIfam" id="TIGR01172">
    <property type="entry name" value="cysE"/>
    <property type="match status" value="1"/>
</dbReference>
<evidence type="ECO:0000256" key="1">
    <source>
        <dbReference type="ARBA" id="ARBA00004876"/>
    </source>
</evidence>
<dbReference type="Proteomes" id="UP000605848">
    <property type="component" value="Unassembled WGS sequence"/>
</dbReference>
<dbReference type="InterPro" id="IPR042122">
    <property type="entry name" value="Ser_AcTrfase_N_sf"/>
</dbReference>
<sequence>MTQTRLKPGVHEPVAGKVDPIWDRLRAEAEAIVQAEPALAGFALSSLLHQPSLEAAVIHRVASRLGHAAVPADIIEQIFLEAVEQDNTMGAAFRADISAVLDRDPVVTRAVEPVLYFKGFHAIQTHRLAHWLWKRGRQDFALYLQSRSSAVFQTDIHPAARIGRGIFLDHATGLVVGATAVIEDNVSMLQDVTLGGTGKERGDRHPKIRHGVLIGAGAKILGNIEVGHCARIAAGSVVLQPVPHNATVAGIPAKVVGTAGCAEPARSMDHCFSQSDGI</sequence>
<reference evidence="12" key="1">
    <citation type="submission" date="2021-01" db="EMBL/GenBank/DDBJ databases">
        <title>Microvirga sp.</title>
        <authorList>
            <person name="Kim M.K."/>
        </authorList>
    </citation>
    <scope>NUCLEOTIDE SEQUENCE</scope>
    <source>
        <strain evidence="12">5420S-16</strain>
    </source>
</reference>
<proteinExistence type="inferred from homology"/>
<accession>A0A936Z5U7</accession>
<dbReference type="InterPro" id="IPR005881">
    <property type="entry name" value="Ser_O-AcTrfase"/>
</dbReference>